<accession>A0AAU0UPP5</accession>
<protein>
    <submittedName>
        <fullName evidence="4">CHAT domain-containing protein</fullName>
    </submittedName>
</protein>
<evidence type="ECO:0000313" key="4">
    <source>
        <dbReference type="EMBL" id="WRO21814.1"/>
    </source>
</evidence>
<dbReference type="InterPro" id="IPR024983">
    <property type="entry name" value="CHAT_dom"/>
</dbReference>
<evidence type="ECO:0000313" key="5">
    <source>
        <dbReference type="Proteomes" id="UP001329915"/>
    </source>
</evidence>
<dbReference type="KEGG" id="dbc:MFMK1_001635"/>
<organism evidence="4 5">
    <name type="scientific">Metallumcola ferriviriculae</name>
    <dbReference type="NCBI Taxonomy" id="3039180"/>
    <lineage>
        <taxon>Bacteria</taxon>
        <taxon>Bacillati</taxon>
        <taxon>Bacillota</taxon>
        <taxon>Clostridia</taxon>
        <taxon>Neomoorellales</taxon>
        <taxon>Desulfitibacteraceae</taxon>
        <taxon>Metallumcola</taxon>
    </lineage>
</organism>
<keyword evidence="1" id="KW-0175">Coiled coil</keyword>
<feature type="domain" description="CHAT" evidence="3">
    <location>
        <begin position="146"/>
        <end position="326"/>
    </location>
</feature>
<reference evidence="4 5" key="1">
    <citation type="submission" date="2023-04" db="EMBL/GenBank/DDBJ databases">
        <authorList>
            <person name="Hsu D."/>
        </authorList>
    </citation>
    <scope>NUCLEOTIDE SEQUENCE [LARGE SCALE GENOMIC DNA]</scope>
    <source>
        <strain evidence="4 5">MK1</strain>
    </source>
</reference>
<dbReference type="Pfam" id="PF12770">
    <property type="entry name" value="CHAT"/>
    <property type="match status" value="1"/>
</dbReference>
<dbReference type="Proteomes" id="UP001329915">
    <property type="component" value="Chromosome"/>
</dbReference>
<feature type="coiled-coil region" evidence="1">
    <location>
        <begin position="4"/>
        <end position="31"/>
    </location>
</feature>
<sequence>MALIDTYRNNMQRKRQEIVSLREKMAKESEKKTGINTKILSAKSAISRTKSELTIKSKLNEISRLEKSLSDIDKAIANLEKKIASKEKEYNTEAKKHKAEEEKQRKKQEQEDKQRQKVSERTFQKINQAIAAQQRQQSDMQNDIERLKAVPEKITVLFFATNPTNTSKLRLDEESRTIQEMIRKSEHRDSIFFESRWAVRPLDILQAINEVNPDVVHFSGHGASHGDLVLENTDGTAKFVTKEAITQTIMSSSDKIHLIFFNACFSYEQAQSVINYVDAAIGMTTSVGDAAACAFAAQFYSSLGFGFSVQKAFEQAKGVMMLEDPDECNTPELYVKDGVDVDTLFIVKPVEN</sequence>
<gene>
    <name evidence="4" type="ORF">MFMK1_001635</name>
</gene>
<dbReference type="EMBL" id="CP121694">
    <property type="protein sequence ID" value="WRO21814.1"/>
    <property type="molecule type" value="Genomic_DNA"/>
</dbReference>
<evidence type="ECO:0000259" key="3">
    <source>
        <dbReference type="Pfam" id="PF12770"/>
    </source>
</evidence>
<evidence type="ECO:0000256" key="1">
    <source>
        <dbReference type="SAM" id="Coils"/>
    </source>
</evidence>
<proteinExistence type="predicted"/>
<dbReference type="RefSeq" id="WP_366924643.1">
    <property type="nucleotide sequence ID" value="NZ_CP121694.1"/>
</dbReference>
<name>A0AAU0UPP5_9FIRM</name>
<evidence type="ECO:0000256" key="2">
    <source>
        <dbReference type="SAM" id="MobiDB-lite"/>
    </source>
</evidence>
<dbReference type="AlphaFoldDB" id="A0AAU0UPP5"/>
<feature type="region of interest" description="Disordered" evidence="2">
    <location>
        <begin position="88"/>
        <end position="119"/>
    </location>
</feature>
<keyword evidence="5" id="KW-1185">Reference proteome</keyword>